<name>A0A1J9PJ30_9EURO</name>
<dbReference type="AlphaFoldDB" id="A0A1J9PJ30"/>
<dbReference type="Gene3D" id="1.20.1280.50">
    <property type="match status" value="1"/>
</dbReference>
<dbReference type="SUPFAM" id="SSF81383">
    <property type="entry name" value="F-box domain"/>
    <property type="match status" value="1"/>
</dbReference>
<keyword evidence="3" id="KW-1185">Reference proteome</keyword>
<organism evidence="2 3">
    <name type="scientific">Blastomyces percursus</name>
    <dbReference type="NCBI Taxonomy" id="1658174"/>
    <lineage>
        <taxon>Eukaryota</taxon>
        <taxon>Fungi</taxon>
        <taxon>Dikarya</taxon>
        <taxon>Ascomycota</taxon>
        <taxon>Pezizomycotina</taxon>
        <taxon>Eurotiomycetes</taxon>
        <taxon>Eurotiomycetidae</taxon>
        <taxon>Onygenales</taxon>
        <taxon>Ajellomycetaceae</taxon>
        <taxon>Blastomyces</taxon>
    </lineage>
</organism>
<gene>
    <name evidence="2" type="ORF">ACJ73_08882</name>
</gene>
<sequence length="438" mass="49170">MSEIGPLEQPAEPVDPFKRLNIECMSFVLKYLTPGEVCRLKQVNRSWKQYISSWIFEHGWLYHWPRLTKELAPLDEQPRAKRYLELAKMIHNFTRGEATLLQHYQGTRLLTPAGIYVAWFEGDGVYWQLLGDTVSPRHKLPLPSRLVWMDITIAINAAGGFCVHVDSPSHPVTFVASLKNGKAWQRSTNEVPYMIGQNKVYVYKPEPPTLGAYSLEAGTPVYMKLSTEDDIKLFKDSNSMIEVIQPDGTERVISLVAGDPSNDSQHKSYRVAVVNGLDGEIVQNFYQDWSQNSLLSPASNGGFSFIGQPSLLSSIRVIETFSQQGGGFAKEQTEAIALEDSACARILVEPSTLIVIGYDEETLYSFPLEECSGSQVHEEVTRKVPITIDRCFRAICQKPIRLESLDGNIDGVEFVGGGRFLVKATIDEPYDTTCIFQF</sequence>
<protein>
    <recommendedName>
        <fullName evidence="1">F-box domain-containing protein</fullName>
    </recommendedName>
</protein>
<evidence type="ECO:0000259" key="1">
    <source>
        <dbReference type="Pfam" id="PF00646"/>
    </source>
</evidence>
<dbReference type="Proteomes" id="UP000242791">
    <property type="component" value="Unassembled WGS sequence"/>
</dbReference>
<dbReference type="Pfam" id="PF00646">
    <property type="entry name" value="F-box"/>
    <property type="match status" value="1"/>
</dbReference>
<comment type="caution">
    <text evidence="2">The sequence shown here is derived from an EMBL/GenBank/DDBJ whole genome shotgun (WGS) entry which is preliminary data.</text>
</comment>
<proteinExistence type="predicted"/>
<feature type="domain" description="F-box" evidence="1">
    <location>
        <begin position="19"/>
        <end position="54"/>
    </location>
</feature>
<evidence type="ECO:0000313" key="2">
    <source>
        <dbReference type="EMBL" id="OJD16457.1"/>
    </source>
</evidence>
<accession>A0A1J9PJ30</accession>
<dbReference type="VEuPathDB" id="FungiDB:ACJ73_08882"/>
<reference evidence="2 3" key="1">
    <citation type="submission" date="2015-08" db="EMBL/GenBank/DDBJ databases">
        <title>Emmonsia species relationships and genome sequence.</title>
        <authorList>
            <person name="Cuomo C.A."/>
            <person name="Schwartz I.S."/>
            <person name="Kenyon C."/>
            <person name="De Hoog G.S."/>
            <person name="Govender N.P."/>
            <person name="Botha A."/>
            <person name="Moreno L."/>
            <person name="De Vries M."/>
            <person name="Munoz J.F."/>
            <person name="Stielow J.B."/>
        </authorList>
    </citation>
    <scope>NUCLEOTIDE SEQUENCE [LARGE SCALE GENOMIC DNA]</scope>
    <source>
        <strain evidence="2 3">EI222</strain>
    </source>
</reference>
<dbReference type="EMBL" id="LGTZ01002258">
    <property type="protein sequence ID" value="OJD16457.1"/>
    <property type="molecule type" value="Genomic_DNA"/>
</dbReference>
<dbReference type="InterPro" id="IPR001810">
    <property type="entry name" value="F-box_dom"/>
</dbReference>
<evidence type="ECO:0000313" key="3">
    <source>
        <dbReference type="Proteomes" id="UP000242791"/>
    </source>
</evidence>
<dbReference type="InterPro" id="IPR036047">
    <property type="entry name" value="F-box-like_dom_sf"/>
</dbReference>